<dbReference type="EMBL" id="LN871599">
    <property type="protein sequence ID" value="CCF75243.1"/>
    <property type="molecule type" value="Genomic_DNA"/>
</dbReference>
<dbReference type="InterPro" id="IPR001683">
    <property type="entry name" value="PX_dom"/>
</dbReference>
<dbReference type="Proteomes" id="UP000002899">
    <property type="component" value="Chromosome IV"/>
</dbReference>
<dbReference type="SUPFAM" id="SSF64268">
    <property type="entry name" value="PX domain"/>
    <property type="match status" value="1"/>
</dbReference>
<keyword evidence="4" id="KW-1185">Reference proteome</keyword>
<dbReference type="CDD" id="cd06093">
    <property type="entry name" value="PX_domain"/>
    <property type="match status" value="1"/>
</dbReference>
<dbReference type="RefSeq" id="XP_012649651.1">
    <property type="nucleotide sequence ID" value="XM_012794197.1"/>
</dbReference>
<gene>
    <name evidence="3" type="ORF">BmR1_04g05225</name>
</gene>
<evidence type="ECO:0000256" key="1">
    <source>
        <dbReference type="SAM" id="Coils"/>
    </source>
</evidence>
<reference evidence="3 4" key="1">
    <citation type="journal article" date="2012" name="Nucleic Acids Res.">
        <title>Sequencing of the smallest Apicomplexan genome from the human pathogen Babesia microti.</title>
        <authorList>
            <person name="Cornillot E."/>
            <person name="Hadj-Kaddour K."/>
            <person name="Dassouli A."/>
            <person name="Noel B."/>
            <person name="Ranwez V."/>
            <person name="Vacherie B."/>
            <person name="Augagneur Y."/>
            <person name="Bres V."/>
            <person name="Duclos A."/>
            <person name="Randazzo S."/>
            <person name="Carcy B."/>
            <person name="Debierre-Grockiego F."/>
            <person name="Delbecq S."/>
            <person name="Moubri-Menage K."/>
            <person name="Shams-Eldin H."/>
            <person name="Usmani-Brown S."/>
            <person name="Bringaud F."/>
            <person name="Wincker P."/>
            <person name="Vivares C.P."/>
            <person name="Schwarz R.T."/>
            <person name="Schetters T.P."/>
            <person name="Krause P.J."/>
            <person name="Gorenflot A."/>
            <person name="Berry V."/>
            <person name="Barbe V."/>
            <person name="Ben Mamoun C."/>
        </authorList>
    </citation>
    <scope>NUCLEOTIDE SEQUENCE [LARGE SCALE GENOMIC DNA]</scope>
    <source>
        <strain evidence="3 4">RI</strain>
    </source>
</reference>
<dbReference type="VEuPathDB" id="PiroplasmaDB:BmR1_04g05225"/>
<reference evidence="3 4" key="2">
    <citation type="journal article" date="2013" name="PLoS ONE">
        <title>Whole genome mapping and re-organization of the nuclear and mitochondrial genomes of Babesia microti isolates.</title>
        <authorList>
            <person name="Cornillot E."/>
            <person name="Dassouli A."/>
            <person name="Garg A."/>
            <person name="Pachikara N."/>
            <person name="Randazzo S."/>
            <person name="Depoix D."/>
            <person name="Carcy B."/>
            <person name="Delbecq S."/>
            <person name="Frutos R."/>
            <person name="Silva J.C."/>
            <person name="Sutton R."/>
            <person name="Krause P.J."/>
            <person name="Mamoun C.B."/>
        </authorList>
    </citation>
    <scope>NUCLEOTIDE SEQUENCE [LARGE SCALE GENOMIC DNA]</scope>
    <source>
        <strain evidence="3 4">RI</strain>
    </source>
</reference>
<reference evidence="3 4" key="3">
    <citation type="journal article" date="2016" name="Sci. Rep.">
        <title>Genome-wide diversity and gene expression profiling of Babesia microti isolates identify polymorphic genes that mediate host-pathogen interactions.</title>
        <authorList>
            <person name="Silva J.C."/>
            <person name="Cornillot E."/>
            <person name="McCracken C."/>
            <person name="Usmani-Brown S."/>
            <person name="Dwivedi A."/>
            <person name="Ifeonu O.O."/>
            <person name="Crabtree J."/>
            <person name="Gotia H.T."/>
            <person name="Virji A.Z."/>
            <person name="Reynes C."/>
            <person name="Colinge J."/>
            <person name="Kumar V."/>
            <person name="Lawres L."/>
            <person name="Pazzi J.E."/>
            <person name="Pablo J.V."/>
            <person name="Hung C."/>
            <person name="Brancato J."/>
            <person name="Kumari P."/>
            <person name="Orvis J."/>
            <person name="Tretina K."/>
            <person name="Chibucos M."/>
            <person name="Ott S."/>
            <person name="Sadzewicz L."/>
            <person name="Sengamalay N."/>
            <person name="Shetty A.C."/>
            <person name="Su Q."/>
            <person name="Tallon L."/>
            <person name="Fraser C.M."/>
            <person name="Frutos R."/>
            <person name="Molina D.M."/>
            <person name="Krause P.J."/>
            <person name="Ben Mamoun C."/>
        </authorList>
    </citation>
    <scope>NUCLEOTIDE SEQUENCE [LARGE SCALE GENOMIC DNA]</scope>
    <source>
        <strain evidence="3 4">RI</strain>
    </source>
</reference>
<proteinExistence type="predicted"/>
<dbReference type="GeneID" id="24425689"/>
<dbReference type="KEGG" id="bmic:BmR1_04g05225"/>
<evidence type="ECO:0000313" key="4">
    <source>
        <dbReference type="Proteomes" id="UP000002899"/>
    </source>
</evidence>
<dbReference type="GO" id="GO:0035091">
    <property type="term" value="F:phosphatidylinositol binding"/>
    <property type="evidence" value="ECO:0007669"/>
    <property type="project" value="InterPro"/>
</dbReference>
<feature type="domain" description="PX" evidence="2">
    <location>
        <begin position="3"/>
        <end position="164"/>
    </location>
</feature>
<name>I7J887_BABMR</name>
<accession>I7J887</accession>
<dbReference type="PROSITE" id="PS50195">
    <property type="entry name" value="PX"/>
    <property type="match status" value="1"/>
</dbReference>
<organism evidence="3 4">
    <name type="scientific">Babesia microti (strain RI)</name>
    <dbReference type="NCBI Taxonomy" id="1133968"/>
    <lineage>
        <taxon>Eukaryota</taxon>
        <taxon>Sar</taxon>
        <taxon>Alveolata</taxon>
        <taxon>Apicomplexa</taxon>
        <taxon>Aconoidasida</taxon>
        <taxon>Piroplasmida</taxon>
        <taxon>Babesiidae</taxon>
        <taxon>Babesia</taxon>
    </lineage>
</organism>
<feature type="coiled-coil region" evidence="1">
    <location>
        <begin position="824"/>
        <end position="886"/>
    </location>
</feature>
<keyword evidence="1" id="KW-0175">Coiled coil</keyword>
<dbReference type="InterPro" id="IPR036871">
    <property type="entry name" value="PX_dom_sf"/>
</dbReference>
<evidence type="ECO:0000259" key="2">
    <source>
        <dbReference type="PROSITE" id="PS50195"/>
    </source>
</evidence>
<dbReference type="Gene3D" id="3.30.1520.10">
    <property type="entry name" value="Phox-like domain"/>
    <property type="match status" value="1"/>
</dbReference>
<protein>
    <recommendedName>
        <fullName evidence="2">PX domain-containing protein</fullName>
    </recommendedName>
</protein>
<sequence length="1033" mass="118614">MDEILKVSITDYVHLKSMLGRYTAYCINYNDFGEIRSCYCRYNEFYSFDRRLCSAGNSYSPEALSVSKDSSCRGTLSKLTLGSITNVVNVRATDVPLPPKKIFYRFNDDFLETRMVQLNSYLKSAVCQVANGDLYGHVCTLGNFLKVSDNCLPYMLFVNSRNDNIKSVDYSISRLQNFWKERGKVEYRAAHLSVINRFDNILENFDGEIASKVFLCILYVLHNSDESLKRKYANKFLGRCFQFKIHDPIVDVMDLSVITGFLASQCAICILNNGYDKKIPPENVGNNYSLVLMWKYEDYQHFFRNEDDLFEFYQQLVGTKMPEAIVAAGISSAYLLANGWFSKQAASKSNDLVAAAYEALAVDKIEIQFASFIYNIFSGLLFDNLKQIIHSPYRNLSLSLILKRLEMDYAYNFTENGGFLVSSEILDETGNSKEFENIIISGTVTEVSRVMELAVKGIEMFRWNSAFKILLSNLVYSVYPLSSWTTQLTPRDSMEAQAITTASKILLLSPWPIIGASDHYSNKSDNGNKSEVECNYDPFWINLVALHSSSYGKSDDIKSLDFFDEKITPFTNPVDRMPDCWYSVSTAREIDVKEEMDFKKSFPSLNITAQVLQSRLCIYSTVYESILDYISKCFHYFEDLDLSLTNHLKGTDSVAGYLSGIGIGNQFVEKLYLLLNENRFYGTNTSLFEQCATLLNCLIEYKMTLSQIEIAIDKVLMVYSMGKDMLYKFVEISETCKKFLNSLTEIIPQITSHELFEIMHEKKEIENKAVEYKSILTKTLKSLLDKTNELARVRNMLKVIKTQISHAKSFLERAPKSTSQPAMNTSFQDALDELEKERDKLKQNDETLEDQIMKGEEEVEKLRIKSSSYTERKMELEEEIAKLRSQQCDVRLLGFIRSIAVETRLRECLAMPYKLNYIKQRIEQSLQGLSESVKDEIEQRGLLNDLLKKFIYLSKDFYKSLNKEGDGEGTIDDEILLRSKNRNGGHDKDYANSYSYYGSEVHYNPKGINCRGKSEIAVLPEHDHYTSHCDMRY</sequence>
<evidence type="ECO:0000313" key="3">
    <source>
        <dbReference type="EMBL" id="CCF75243.1"/>
    </source>
</evidence>
<dbReference type="AlphaFoldDB" id="I7J887"/>